<dbReference type="PANTHER" id="PTHR22603:SF66">
    <property type="entry name" value="ETHANOLAMINE KINASE"/>
    <property type="match status" value="1"/>
</dbReference>
<sequence length="373" mass="43212">MSLACLAAGDIFIPVEIEEGDIYAGIFKVLEKIRPDWPSERIKFKLFTDGITNKLVACHLSKDIGESDDIVLVRIYGNKTDLLIDRTAEIRNITTLNVLGLAPKMYGVFKNGLVYEYFPGVTLNTETVIDSKIATMVAQQMAKMHKVELGKEIAKEPMIWDKIEQFLCLIPESFTKEEKQIRFANSFGSVTRLRIEFERLKSQLIKTESPLVFAHNDLLLGNVIYNESKGTVSFIDYEYAAYNYQAYDIANHFNEYVGLSIDDIDYSRYPDKEFQMFWIRTYLSEYCGEKPSEEEVQKVYKEVQRLSLASHYMWGIWSLIQYELSDIDFDFGRMYDESYRYDLGSFKKRAYHHLKGRQCICGSSGIADVYGRR</sequence>
<keyword evidence="6" id="KW-0808">Transferase</keyword>
<keyword evidence="6" id="KW-0418">Kinase</keyword>
<keyword evidence="1" id="KW-0443">Lipid metabolism</keyword>
<dbReference type="GO" id="GO:0004305">
    <property type="term" value="F:ethanolamine kinase activity"/>
    <property type="evidence" value="ECO:0007669"/>
    <property type="project" value="UniProtKB-EC"/>
</dbReference>
<dbReference type="SUPFAM" id="SSF56112">
    <property type="entry name" value="Protein kinase-like (PK-like)"/>
    <property type="match status" value="1"/>
</dbReference>
<keyword evidence="2" id="KW-1208">Phospholipid metabolism</keyword>
<dbReference type="EMBL" id="KQ459606">
    <property type="protein sequence ID" value="KPI91263.1"/>
    <property type="molecule type" value="Genomic_DNA"/>
</dbReference>
<evidence type="ECO:0000256" key="1">
    <source>
        <dbReference type="ARBA" id="ARBA00023209"/>
    </source>
</evidence>
<evidence type="ECO:0000256" key="4">
    <source>
        <dbReference type="ARBA" id="ARBA00038211"/>
    </source>
</evidence>
<name>A0A194PE10_PAPXU</name>
<dbReference type="GO" id="GO:0005737">
    <property type="term" value="C:cytoplasm"/>
    <property type="evidence" value="ECO:0007669"/>
    <property type="project" value="TreeGrafter"/>
</dbReference>
<protein>
    <recommendedName>
        <fullName evidence="5">ethanolamine kinase</fullName>
        <ecNumber evidence="5">2.7.1.82</ecNumber>
    </recommendedName>
</protein>
<reference evidence="6 7" key="1">
    <citation type="journal article" date="2015" name="Nat. Commun.">
        <title>Outbred genome sequencing and CRISPR/Cas9 gene editing in butterflies.</title>
        <authorList>
            <person name="Li X."/>
            <person name="Fan D."/>
            <person name="Zhang W."/>
            <person name="Liu G."/>
            <person name="Zhang L."/>
            <person name="Zhao L."/>
            <person name="Fang X."/>
            <person name="Chen L."/>
            <person name="Dong Y."/>
            <person name="Chen Y."/>
            <person name="Ding Y."/>
            <person name="Zhao R."/>
            <person name="Feng M."/>
            <person name="Zhu Y."/>
            <person name="Feng Y."/>
            <person name="Jiang X."/>
            <person name="Zhu D."/>
            <person name="Xiang H."/>
            <person name="Feng X."/>
            <person name="Li S."/>
            <person name="Wang J."/>
            <person name="Zhang G."/>
            <person name="Kronforst M.R."/>
            <person name="Wang W."/>
        </authorList>
    </citation>
    <scope>NUCLEOTIDE SEQUENCE [LARGE SCALE GENOMIC DNA]</scope>
    <source>
        <strain evidence="6">Ya'a_city_454_Px</strain>
        <tissue evidence="6">Whole body</tissue>
    </source>
</reference>
<comment type="similarity">
    <text evidence="4">Belongs to the choline/ethanolamine kinase family.</text>
</comment>
<dbReference type="InterPro" id="IPR011009">
    <property type="entry name" value="Kinase-like_dom_sf"/>
</dbReference>
<keyword evidence="1" id="KW-0444">Lipid biosynthesis</keyword>
<keyword evidence="7" id="KW-1185">Reference proteome</keyword>
<evidence type="ECO:0000256" key="2">
    <source>
        <dbReference type="ARBA" id="ARBA00023264"/>
    </source>
</evidence>
<dbReference type="PANTHER" id="PTHR22603">
    <property type="entry name" value="CHOLINE/ETHANOALAMINE KINASE"/>
    <property type="match status" value="1"/>
</dbReference>
<dbReference type="Proteomes" id="UP000053268">
    <property type="component" value="Unassembled WGS sequence"/>
</dbReference>
<evidence type="ECO:0000256" key="3">
    <source>
        <dbReference type="ARBA" id="ARBA00037883"/>
    </source>
</evidence>
<dbReference type="CDD" id="cd05157">
    <property type="entry name" value="ETNK_euk"/>
    <property type="match status" value="1"/>
</dbReference>
<dbReference type="GO" id="GO:0006646">
    <property type="term" value="P:phosphatidylethanolamine biosynthetic process"/>
    <property type="evidence" value="ECO:0007669"/>
    <property type="project" value="TreeGrafter"/>
</dbReference>
<dbReference type="Gene3D" id="3.30.200.20">
    <property type="entry name" value="Phosphorylase Kinase, domain 1"/>
    <property type="match status" value="1"/>
</dbReference>
<dbReference type="AlphaFoldDB" id="A0A194PE10"/>
<keyword evidence="1" id="KW-0594">Phospholipid biosynthesis</keyword>
<evidence type="ECO:0000256" key="5">
    <source>
        <dbReference type="ARBA" id="ARBA00038874"/>
    </source>
</evidence>
<dbReference type="STRING" id="66420.A0A194PE10"/>
<accession>A0A194PE10</accession>
<proteinExistence type="inferred from homology"/>
<evidence type="ECO:0000313" key="7">
    <source>
        <dbReference type="Proteomes" id="UP000053268"/>
    </source>
</evidence>
<organism evidence="6 7">
    <name type="scientific">Papilio xuthus</name>
    <name type="common">Asian swallowtail butterfly</name>
    <dbReference type="NCBI Taxonomy" id="66420"/>
    <lineage>
        <taxon>Eukaryota</taxon>
        <taxon>Metazoa</taxon>
        <taxon>Ecdysozoa</taxon>
        <taxon>Arthropoda</taxon>
        <taxon>Hexapoda</taxon>
        <taxon>Insecta</taxon>
        <taxon>Pterygota</taxon>
        <taxon>Neoptera</taxon>
        <taxon>Endopterygota</taxon>
        <taxon>Lepidoptera</taxon>
        <taxon>Glossata</taxon>
        <taxon>Ditrysia</taxon>
        <taxon>Papilionoidea</taxon>
        <taxon>Papilionidae</taxon>
        <taxon>Papilioninae</taxon>
        <taxon>Papilio</taxon>
    </lineage>
</organism>
<dbReference type="Pfam" id="PF01633">
    <property type="entry name" value="Choline_kinase"/>
    <property type="match status" value="1"/>
</dbReference>
<dbReference type="Gene3D" id="3.90.1200.10">
    <property type="match status" value="1"/>
</dbReference>
<comment type="pathway">
    <text evidence="3">Phospholipid metabolism; phosphatidylethanolamine biosynthesis; phosphatidylethanolamine from ethanolamine: step 1/3.</text>
</comment>
<gene>
    <name evidence="6" type="ORF">RR46_14767</name>
</gene>
<evidence type="ECO:0000313" key="6">
    <source>
        <dbReference type="EMBL" id="KPI91263.1"/>
    </source>
</evidence>
<dbReference type="EC" id="2.7.1.82" evidence="5"/>